<keyword evidence="2" id="KW-1133">Transmembrane helix</keyword>
<accession>A0A7S4G362</accession>
<evidence type="ECO:0008006" key="4">
    <source>
        <dbReference type="Google" id="ProtNLM"/>
    </source>
</evidence>
<dbReference type="AlphaFoldDB" id="A0A7S4G362"/>
<reference evidence="3" key="1">
    <citation type="submission" date="2021-01" db="EMBL/GenBank/DDBJ databases">
        <authorList>
            <person name="Corre E."/>
            <person name="Pelletier E."/>
            <person name="Niang G."/>
            <person name="Scheremetjew M."/>
            <person name="Finn R."/>
            <person name="Kale V."/>
            <person name="Holt S."/>
            <person name="Cochrane G."/>
            <person name="Meng A."/>
            <person name="Brown T."/>
            <person name="Cohen L."/>
        </authorList>
    </citation>
    <scope>NUCLEOTIDE SEQUENCE</scope>
    <source>
        <strain evidence="3">CCMP1594</strain>
    </source>
</reference>
<gene>
    <name evidence="3" type="ORF">EGYM00163_LOCUS34906</name>
</gene>
<feature type="region of interest" description="Disordered" evidence="1">
    <location>
        <begin position="197"/>
        <end position="259"/>
    </location>
</feature>
<feature type="compositionally biased region" description="Low complexity" evidence="1">
    <location>
        <begin position="239"/>
        <end position="251"/>
    </location>
</feature>
<evidence type="ECO:0000313" key="3">
    <source>
        <dbReference type="EMBL" id="CAE0823703.1"/>
    </source>
</evidence>
<evidence type="ECO:0000256" key="2">
    <source>
        <dbReference type="SAM" id="Phobius"/>
    </source>
</evidence>
<protein>
    <recommendedName>
        <fullName evidence="4">Transmembrane protein</fullName>
    </recommendedName>
</protein>
<proteinExistence type="predicted"/>
<keyword evidence="2" id="KW-0812">Transmembrane</keyword>
<organism evidence="3">
    <name type="scientific">Eutreptiella gymnastica</name>
    <dbReference type="NCBI Taxonomy" id="73025"/>
    <lineage>
        <taxon>Eukaryota</taxon>
        <taxon>Discoba</taxon>
        <taxon>Euglenozoa</taxon>
        <taxon>Euglenida</taxon>
        <taxon>Spirocuta</taxon>
        <taxon>Euglenophyceae</taxon>
        <taxon>Eutreptiales</taxon>
        <taxon>Eutreptiaceae</taxon>
        <taxon>Eutreptiella</taxon>
    </lineage>
</organism>
<evidence type="ECO:0000256" key="1">
    <source>
        <dbReference type="SAM" id="MobiDB-lite"/>
    </source>
</evidence>
<keyword evidence="2" id="KW-0472">Membrane</keyword>
<dbReference type="EMBL" id="HBJA01101330">
    <property type="protein sequence ID" value="CAE0823703.1"/>
    <property type="molecule type" value="Transcribed_RNA"/>
</dbReference>
<sequence length="275" mass="29511">MSYQPLAQERAVSMTTIAAGVVGVAASFALGMALGSFMTTQSQLYVQPAVQASTHIQPTAAMHQMNPGFVPRAQAFPAAAADAQEMPVYESQAVAQAQEAGWSQIGLLSCAVAVAAAAAFVWQAIKRSTQPTEYIALAPYSSESLERRKVLIAEENERRRAEGLHLVDTWQERSAPVDADEERRQSLRAAHQEYVQSMGGRPAPPAASPVPAAGPTGETDEQRRARLVQEQQAYAVSLGAGPAPEEPQGGAVDPEEDRRRKLIEAQEAYKRSLGM</sequence>
<feature type="transmembrane region" description="Helical" evidence="2">
    <location>
        <begin position="12"/>
        <end position="34"/>
    </location>
</feature>
<name>A0A7S4G362_9EUGL</name>
<feature type="transmembrane region" description="Helical" evidence="2">
    <location>
        <begin position="105"/>
        <end position="125"/>
    </location>
</feature>